<dbReference type="RefSeq" id="WP_328014676.1">
    <property type="nucleotide sequence ID" value="NZ_JARTFS010000001.1"/>
</dbReference>
<dbReference type="SMART" id="SM00418">
    <property type="entry name" value="HTH_ARSR"/>
    <property type="match status" value="1"/>
</dbReference>
<reference evidence="6 7" key="1">
    <citation type="submission" date="2023-03" db="EMBL/GenBank/DDBJ databases">
        <title>Bacillus Genome Sequencing.</title>
        <authorList>
            <person name="Dunlap C."/>
        </authorList>
    </citation>
    <scope>NUCLEOTIDE SEQUENCE [LARGE SCALE GENOMIC DNA]</scope>
    <source>
        <strain evidence="6 7">NRS-1717</strain>
    </source>
</reference>
<dbReference type="InterPro" id="IPR011991">
    <property type="entry name" value="ArsR-like_HTH"/>
</dbReference>
<evidence type="ECO:0000256" key="1">
    <source>
        <dbReference type="ARBA" id="ARBA00011046"/>
    </source>
</evidence>
<evidence type="ECO:0000256" key="3">
    <source>
        <dbReference type="ARBA" id="ARBA00023125"/>
    </source>
</evidence>
<dbReference type="SUPFAM" id="SSF46785">
    <property type="entry name" value="Winged helix' DNA-binding domain"/>
    <property type="match status" value="1"/>
</dbReference>
<dbReference type="Proteomes" id="UP001342826">
    <property type="component" value="Unassembled WGS sequence"/>
</dbReference>
<dbReference type="Pfam" id="PF03965">
    <property type="entry name" value="Penicillinase_R"/>
    <property type="match status" value="1"/>
</dbReference>
<evidence type="ECO:0000313" key="7">
    <source>
        <dbReference type="Proteomes" id="UP001342826"/>
    </source>
</evidence>
<keyword evidence="4" id="KW-0804">Transcription</keyword>
<evidence type="ECO:0000313" key="6">
    <source>
        <dbReference type="EMBL" id="MED4400051.1"/>
    </source>
</evidence>
<name>A0ABU6NSS7_9BACI</name>
<accession>A0ABU6NSS7</accession>
<protein>
    <submittedName>
        <fullName evidence="6">Winged helix-turn-helix domain-containing protein</fullName>
    </submittedName>
</protein>
<dbReference type="CDD" id="cd00090">
    <property type="entry name" value="HTH_ARSR"/>
    <property type="match status" value="1"/>
</dbReference>
<keyword evidence="3" id="KW-0238">DNA-binding</keyword>
<keyword evidence="7" id="KW-1185">Reference proteome</keyword>
<dbReference type="InterPro" id="IPR036390">
    <property type="entry name" value="WH_DNA-bd_sf"/>
</dbReference>
<sequence length="299" mass="34754">MDNKILDLIYEISDNFNSDYEKTGSSLYKLTEIFSELIWNKKFEEIIDIQQTLDDELINIVLKDNLSYNLGKAHTLIELANALNRPYQVQELLNTLTPIEKELLKIIELNQEITPTKIKEHLNESKQYVSNLLSNLRKKELVNSYAVGKFRWYSISLKGKDLLSLIRNELNEKTISQLDTEKFKQPLTKKLENDDLSIDNDIQNIADSIATRWYNSPPTDENKGSKSNIKLALWINDKRTSDKKVNTLKAKQQNKYSPSKKINKMDQLFMSDWSEPDETFENELEIISMKQLVTAINQG</sequence>
<dbReference type="InterPro" id="IPR005650">
    <property type="entry name" value="BlaI_family"/>
</dbReference>
<dbReference type="InterPro" id="IPR001845">
    <property type="entry name" value="HTH_ArsR_DNA-bd_dom"/>
</dbReference>
<keyword evidence="2" id="KW-0805">Transcription regulation</keyword>
<dbReference type="Gene3D" id="1.10.10.10">
    <property type="entry name" value="Winged helix-like DNA-binding domain superfamily/Winged helix DNA-binding domain"/>
    <property type="match status" value="1"/>
</dbReference>
<evidence type="ECO:0000256" key="2">
    <source>
        <dbReference type="ARBA" id="ARBA00023015"/>
    </source>
</evidence>
<evidence type="ECO:0000259" key="5">
    <source>
        <dbReference type="SMART" id="SM00418"/>
    </source>
</evidence>
<feature type="domain" description="HTH arsR-type" evidence="5">
    <location>
        <begin position="91"/>
        <end position="168"/>
    </location>
</feature>
<dbReference type="EMBL" id="JARTFS010000001">
    <property type="protein sequence ID" value="MED4400051.1"/>
    <property type="molecule type" value="Genomic_DNA"/>
</dbReference>
<gene>
    <name evidence="6" type="ORF">P9271_01585</name>
</gene>
<organism evidence="6 7">
    <name type="scientific">Metabacillus fastidiosus</name>
    <dbReference type="NCBI Taxonomy" id="1458"/>
    <lineage>
        <taxon>Bacteria</taxon>
        <taxon>Bacillati</taxon>
        <taxon>Bacillota</taxon>
        <taxon>Bacilli</taxon>
        <taxon>Bacillales</taxon>
        <taxon>Bacillaceae</taxon>
        <taxon>Metabacillus</taxon>
    </lineage>
</organism>
<proteinExistence type="inferred from homology"/>
<comment type="caution">
    <text evidence="6">The sequence shown here is derived from an EMBL/GenBank/DDBJ whole genome shotgun (WGS) entry which is preliminary data.</text>
</comment>
<comment type="similarity">
    <text evidence="1">Belongs to the BlaI transcriptional regulatory family.</text>
</comment>
<dbReference type="InterPro" id="IPR036388">
    <property type="entry name" value="WH-like_DNA-bd_sf"/>
</dbReference>
<evidence type="ECO:0000256" key="4">
    <source>
        <dbReference type="ARBA" id="ARBA00023163"/>
    </source>
</evidence>